<dbReference type="RefSeq" id="WP_017039140.1">
    <property type="nucleotide sequence ID" value="NZ_AJYQ02000089.1"/>
</dbReference>
<gene>
    <name evidence="5" type="ORF">A1QO_07470</name>
</gene>
<keyword evidence="2" id="KW-0998">Cell outer membrane</keyword>
<dbReference type="AlphaFoldDB" id="A0A1E5BFS2"/>
<comment type="caution">
    <text evidence="5">The sequence shown here is derived from an EMBL/GenBank/DDBJ whole genome shotgun (WGS) entry which is preliminary data.</text>
</comment>
<dbReference type="PROSITE" id="PS00213">
    <property type="entry name" value="LIPOCALIN"/>
    <property type="match status" value="1"/>
</dbReference>
<dbReference type="GO" id="GO:0009279">
    <property type="term" value="C:cell outer membrane"/>
    <property type="evidence" value="ECO:0007669"/>
    <property type="project" value="UniProtKB-SubCell"/>
</dbReference>
<comment type="similarity">
    <text evidence="1 2">Belongs to the calycin superfamily. Lipocalin family.</text>
</comment>
<dbReference type="InterPro" id="IPR000566">
    <property type="entry name" value="Lipocln_cytosolic_FA-bd_dom"/>
</dbReference>
<dbReference type="OrthoDB" id="9793905at2"/>
<dbReference type="Pfam" id="PF08212">
    <property type="entry name" value="Lipocalin_2"/>
    <property type="match status" value="1"/>
</dbReference>
<dbReference type="PANTHER" id="PTHR10612">
    <property type="entry name" value="APOLIPOPROTEIN D"/>
    <property type="match status" value="1"/>
</dbReference>
<keyword evidence="2 3" id="KW-0449">Lipoprotein</keyword>
<dbReference type="CDD" id="cd19438">
    <property type="entry name" value="lipocalin_Blc-like"/>
    <property type="match status" value="1"/>
</dbReference>
<dbReference type="InterPro" id="IPR022272">
    <property type="entry name" value="Lipocalin_CS"/>
</dbReference>
<dbReference type="PRINTS" id="PR01171">
    <property type="entry name" value="BCTLIPOCALIN"/>
</dbReference>
<comment type="subcellular location">
    <subcellularLocation>
        <location evidence="2">Cell outer membrane</location>
    </subcellularLocation>
</comment>
<dbReference type="Gene3D" id="2.40.128.20">
    <property type="match status" value="1"/>
</dbReference>
<name>A0A1E5BFS2_9VIBR</name>
<proteinExistence type="inferred from homology"/>
<feature type="lipid moiety-binding region" description="S-diacylglycerol cysteine" evidence="3">
    <location>
        <position position="20"/>
    </location>
</feature>
<evidence type="ECO:0000313" key="5">
    <source>
        <dbReference type="EMBL" id="OEE34667.1"/>
    </source>
</evidence>
<dbReference type="PANTHER" id="PTHR10612:SF34">
    <property type="entry name" value="APOLIPOPROTEIN D"/>
    <property type="match status" value="1"/>
</dbReference>
<dbReference type="InterPro" id="IPR012674">
    <property type="entry name" value="Calycin"/>
</dbReference>
<dbReference type="eggNOG" id="COG3040">
    <property type="taxonomic scope" value="Bacteria"/>
</dbReference>
<dbReference type="PIRSF" id="PIRSF036893">
    <property type="entry name" value="Lipocalin_ApoD"/>
    <property type="match status" value="1"/>
</dbReference>
<comment type="subunit">
    <text evidence="2">Homodimer.</text>
</comment>
<evidence type="ECO:0000313" key="6">
    <source>
        <dbReference type="Proteomes" id="UP000094741"/>
    </source>
</evidence>
<dbReference type="InterPro" id="IPR002446">
    <property type="entry name" value="Lipocalin_bac"/>
</dbReference>
<reference evidence="5 6" key="1">
    <citation type="journal article" date="2012" name="Science">
        <title>Ecological populations of bacteria act as socially cohesive units of antibiotic production and resistance.</title>
        <authorList>
            <person name="Cordero O.X."/>
            <person name="Wildschutte H."/>
            <person name="Kirkup B."/>
            <person name="Proehl S."/>
            <person name="Ngo L."/>
            <person name="Hussain F."/>
            <person name="Le Roux F."/>
            <person name="Mincer T."/>
            <person name="Polz M.F."/>
        </authorList>
    </citation>
    <scope>NUCLEOTIDE SEQUENCE [LARGE SCALE GENOMIC DNA]</scope>
    <source>
        <strain evidence="5 6">ZF-129</strain>
    </source>
</reference>
<dbReference type="EMBL" id="AJYQ02000089">
    <property type="protein sequence ID" value="OEE34667.1"/>
    <property type="molecule type" value="Genomic_DNA"/>
</dbReference>
<keyword evidence="2" id="KW-0446">Lipid-binding</keyword>
<dbReference type="GO" id="GO:0008289">
    <property type="term" value="F:lipid binding"/>
    <property type="evidence" value="ECO:0007669"/>
    <property type="project" value="UniProtKB-UniRule"/>
</dbReference>
<evidence type="ECO:0000256" key="1">
    <source>
        <dbReference type="ARBA" id="ARBA00006889"/>
    </source>
</evidence>
<feature type="domain" description="Lipocalin/cytosolic fatty-acid binding" evidence="4">
    <location>
        <begin position="34"/>
        <end position="168"/>
    </location>
</feature>
<organism evidence="5 6">
    <name type="scientific">Vibrio genomosp. F10 str. ZF-129</name>
    <dbReference type="NCBI Taxonomy" id="1187848"/>
    <lineage>
        <taxon>Bacteria</taxon>
        <taxon>Pseudomonadati</taxon>
        <taxon>Pseudomonadota</taxon>
        <taxon>Gammaproteobacteria</taxon>
        <taxon>Vibrionales</taxon>
        <taxon>Vibrionaceae</taxon>
        <taxon>Vibrio</taxon>
    </lineage>
</organism>
<dbReference type="PROSITE" id="PS51257">
    <property type="entry name" value="PROKAR_LIPOPROTEIN"/>
    <property type="match status" value="1"/>
</dbReference>
<evidence type="ECO:0000259" key="4">
    <source>
        <dbReference type="Pfam" id="PF08212"/>
    </source>
</evidence>
<keyword evidence="2" id="KW-0472">Membrane</keyword>
<evidence type="ECO:0000256" key="2">
    <source>
        <dbReference type="PIRNR" id="PIRNR036893"/>
    </source>
</evidence>
<dbReference type="InterPro" id="IPR047202">
    <property type="entry name" value="Lipocalin_Blc-like_dom"/>
</dbReference>
<feature type="lipid moiety-binding region" description="N-palmitoyl cysteine" evidence="3">
    <location>
        <position position="20"/>
    </location>
</feature>
<dbReference type="Proteomes" id="UP000094741">
    <property type="component" value="Unassembled WGS sequence"/>
</dbReference>
<keyword evidence="3" id="KW-0564">Palmitate</keyword>
<dbReference type="GO" id="GO:0006950">
    <property type="term" value="P:response to stress"/>
    <property type="evidence" value="ECO:0007669"/>
    <property type="project" value="UniProtKB-ARBA"/>
</dbReference>
<dbReference type="InterPro" id="IPR022271">
    <property type="entry name" value="Lipocalin_ApoD"/>
</dbReference>
<dbReference type="SUPFAM" id="SSF50814">
    <property type="entry name" value="Lipocalins"/>
    <property type="match status" value="1"/>
</dbReference>
<comment type="function">
    <text evidence="2">Involved in the storage or transport of lipids necessary for membrane maintenance under stressful conditions. Displays a binding preference for lysophospholipids.</text>
</comment>
<protein>
    <recommendedName>
        <fullName evidence="2">Outer membrane lipoprotein Blc</fullName>
    </recommendedName>
</protein>
<evidence type="ECO:0000256" key="3">
    <source>
        <dbReference type="PIRSR" id="PIRSR036893-52"/>
    </source>
</evidence>
<accession>A0A1E5BFS2</accession>
<sequence length="174" mass="19869">MKRQIIVLIIGISSTLLVGCGSITRYLLPVEEFDIAAYLGTWYEVARLDHRFDQGLTHSRTQYTIDDDGSIKVVNSGWSEEDHQWKEAIGKAKLADDNTGHLHISFSGPFYGSYVVFYLEDDYSTAMVASGANEFWLLSRTNELPEYKMNKYLRIAKKAGFSTEQLVFPFEQTY</sequence>